<name>A0A934SJ84_9MICO</name>
<dbReference type="PANTHER" id="PTHR41913">
    <property type="entry name" value="DUF1684 DOMAIN-CONTAINING PROTEIN"/>
    <property type="match status" value="1"/>
</dbReference>
<reference evidence="1" key="1">
    <citation type="submission" date="2021-01" db="EMBL/GenBank/DDBJ databases">
        <title>Lacisediminihabitans sp. nov. strain G11-30, isolated from Antarctic Soil.</title>
        <authorList>
            <person name="Li J."/>
        </authorList>
    </citation>
    <scope>NUCLEOTIDE SEQUENCE</scope>
    <source>
        <strain evidence="1">G11-30</strain>
    </source>
</reference>
<keyword evidence="2" id="KW-1185">Reference proteome</keyword>
<proteinExistence type="predicted"/>
<dbReference type="EMBL" id="JAEPES010000001">
    <property type="protein sequence ID" value="MBK4346588.1"/>
    <property type="molecule type" value="Genomic_DNA"/>
</dbReference>
<sequence>MTAPATVDAARTSRDGWRAARRARVTGPQGDLALIETRWLNAGETVTDAAALEGQPDTVTVTRLHRLDLDTGGPQEGIRLWDANSPAIQHFDEVPVFPFNPDWVIEAEFTHVGADRTVAFEHLRDNGSTRELAVPGDIRFSRDGVDYTLSAFDDGGVLLLVFADPTNQLPFAEGGTYPSGRFLFVERPEGSDFDSEGRVVLDFNKAFVPPCGFSDQYNCPLPPKQNRFTVPIEAGERDIVFADGFENH</sequence>
<evidence type="ECO:0000313" key="1">
    <source>
        <dbReference type="EMBL" id="MBK4346588.1"/>
    </source>
</evidence>
<dbReference type="Proteomes" id="UP000636458">
    <property type="component" value="Unassembled WGS sequence"/>
</dbReference>
<dbReference type="PANTHER" id="PTHR41913:SF1">
    <property type="entry name" value="DUF1684 DOMAIN-CONTAINING PROTEIN"/>
    <property type="match status" value="1"/>
</dbReference>
<gene>
    <name evidence="1" type="ORF">IV501_02970</name>
</gene>
<dbReference type="InterPro" id="IPR012467">
    <property type="entry name" value="DUF1684"/>
</dbReference>
<dbReference type="RefSeq" id="WP_200554910.1">
    <property type="nucleotide sequence ID" value="NZ_JAEPES010000001.1"/>
</dbReference>
<comment type="caution">
    <text evidence="1">The sequence shown here is derived from an EMBL/GenBank/DDBJ whole genome shotgun (WGS) entry which is preliminary data.</text>
</comment>
<dbReference type="AlphaFoldDB" id="A0A934SJ84"/>
<protein>
    <submittedName>
        <fullName evidence="1">DUF1684 domain-containing protein</fullName>
    </submittedName>
</protein>
<dbReference type="Pfam" id="PF07920">
    <property type="entry name" value="DUF1684"/>
    <property type="match status" value="1"/>
</dbReference>
<organism evidence="1 2">
    <name type="scientific">Lacisediminihabitans changchengi</name>
    <dbReference type="NCBI Taxonomy" id="2787634"/>
    <lineage>
        <taxon>Bacteria</taxon>
        <taxon>Bacillati</taxon>
        <taxon>Actinomycetota</taxon>
        <taxon>Actinomycetes</taxon>
        <taxon>Micrococcales</taxon>
        <taxon>Microbacteriaceae</taxon>
        <taxon>Lacisediminihabitans</taxon>
    </lineage>
</organism>
<accession>A0A934SJ84</accession>
<evidence type="ECO:0000313" key="2">
    <source>
        <dbReference type="Proteomes" id="UP000636458"/>
    </source>
</evidence>